<dbReference type="PANTHER" id="PTHR15750:SF2">
    <property type="entry name" value="VASOHIBIN"/>
    <property type="match status" value="1"/>
</dbReference>
<accession>A0A183P8B6</accession>
<proteinExistence type="predicted"/>
<dbReference type="PANTHER" id="PTHR15750">
    <property type="entry name" value="VASOHIBIN-1-LIKE ISOFORM X2"/>
    <property type="match status" value="1"/>
</dbReference>
<sequence>MYDYAPFLTNRSGFPINAETWKSMFDFCLKQNRDCKKQITDLYESFQDHVISKMPVNYSYLHNSLSLLINNYTEAYHGHHHKLLRVKIGLPISHRPYMLEKIQWKVNQILLNKQNNMVYISTL</sequence>
<dbReference type="InterPro" id="IPR028131">
    <property type="entry name" value="VASH1"/>
</dbReference>
<dbReference type="STRING" id="31246.A0A183P8B6"/>
<dbReference type="Proteomes" id="UP000269396">
    <property type="component" value="Unassembled WGS sequence"/>
</dbReference>
<evidence type="ECO:0000313" key="2">
    <source>
        <dbReference type="Proteomes" id="UP000269396"/>
    </source>
</evidence>
<evidence type="ECO:0000313" key="1">
    <source>
        <dbReference type="EMBL" id="VDP55223.1"/>
    </source>
</evidence>
<dbReference type="GO" id="GO:0005737">
    <property type="term" value="C:cytoplasm"/>
    <property type="evidence" value="ECO:0007669"/>
    <property type="project" value="InterPro"/>
</dbReference>
<dbReference type="AlphaFoldDB" id="A0A183P8B6"/>
<organism evidence="1 2">
    <name type="scientific">Schistosoma mattheei</name>
    <dbReference type="NCBI Taxonomy" id="31246"/>
    <lineage>
        <taxon>Eukaryota</taxon>
        <taxon>Metazoa</taxon>
        <taxon>Spiralia</taxon>
        <taxon>Lophotrochozoa</taxon>
        <taxon>Platyhelminthes</taxon>
        <taxon>Trematoda</taxon>
        <taxon>Digenea</taxon>
        <taxon>Strigeidida</taxon>
        <taxon>Schistosomatoidea</taxon>
        <taxon>Schistosomatidae</taxon>
        <taxon>Schistosoma</taxon>
    </lineage>
</organism>
<reference evidence="1 2" key="1">
    <citation type="submission" date="2018-11" db="EMBL/GenBank/DDBJ databases">
        <authorList>
            <consortium name="Pathogen Informatics"/>
        </authorList>
    </citation>
    <scope>NUCLEOTIDE SEQUENCE [LARGE SCALE GENOMIC DNA]</scope>
    <source>
        <strain>Denwood</strain>
        <strain evidence="2">Zambia</strain>
    </source>
</reference>
<gene>
    <name evidence="1" type="ORF">SMTD_LOCUS10602</name>
</gene>
<protein>
    <submittedName>
        <fullName evidence="1">Uncharacterized protein</fullName>
    </submittedName>
</protein>
<name>A0A183P8B6_9TREM</name>
<keyword evidence="2" id="KW-1185">Reference proteome</keyword>
<dbReference type="Pfam" id="PF14822">
    <property type="entry name" value="Vasohibin"/>
    <property type="match status" value="1"/>
</dbReference>
<dbReference type="EMBL" id="UZAL01030725">
    <property type="protein sequence ID" value="VDP55223.1"/>
    <property type="molecule type" value="Genomic_DNA"/>
</dbReference>